<name>A0A4R5QFJ8_9PROT</name>
<keyword evidence="4" id="KW-1185">Reference proteome</keyword>
<proteinExistence type="predicted"/>
<sequence length="127" mass="12845">MRLPILALLGLMLATGPALATAPSHHPARSAAPAKAPPGPAAPAKARPGLAKAPQARLQQAAWRPGAAPAACSRKARQCRGAGLAPVRFGWTQGLPPAALVQTSGCPDGTMATLARGHDDVVRCMPI</sequence>
<dbReference type="Proteomes" id="UP000295096">
    <property type="component" value="Unassembled WGS sequence"/>
</dbReference>
<dbReference type="OrthoDB" id="7285484at2"/>
<evidence type="ECO:0000313" key="4">
    <source>
        <dbReference type="Proteomes" id="UP000295096"/>
    </source>
</evidence>
<gene>
    <name evidence="3" type="ORF">E2C06_13770</name>
</gene>
<accession>A0A4R5QFJ8</accession>
<keyword evidence="2" id="KW-0732">Signal</keyword>
<feature type="signal peptide" evidence="2">
    <location>
        <begin position="1"/>
        <end position="20"/>
    </location>
</feature>
<feature type="region of interest" description="Disordered" evidence="1">
    <location>
        <begin position="19"/>
        <end position="69"/>
    </location>
</feature>
<dbReference type="AlphaFoldDB" id="A0A4R5QFJ8"/>
<comment type="caution">
    <text evidence="3">The sequence shown here is derived from an EMBL/GenBank/DDBJ whole genome shotgun (WGS) entry which is preliminary data.</text>
</comment>
<evidence type="ECO:0000256" key="1">
    <source>
        <dbReference type="SAM" id="MobiDB-lite"/>
    </source>
</evidence>
<dbReference type="EMBL" id="SMSJ01000015">
    <property type="protein sequence ID" value="TDH62032.1"/>
    <property type="molecule type" value="Genomic_DNA"/>
</dbReference>
<feature type="chain" id="PRO_5020712453" evidence="2">
    <location>
        <begin position="21"/>
        <end position="127"/>
    </location>
</feature>
<organism evidence="3 4">
    <name type="scientific">Dankookia rubra</name>
    <dbReference type="NCBI Taxonomy" id="1442381"/>
    <lineage>
        <taxon>Bacteria</taxon>
        <taxon>Pseudomonadati</taxon>
        <taxon>Pseudomonadota</taxon>
        <taxon>Alphaproteobacteria</taxon>
        <taxon>Acetobacterales</taxon>
        <taxon>Roseomonadaceae</taxon>
        <taxon>Dankookia</taxon>
    </lineage>
</organism>
<evidence type="ECO:0000256" key="2">
    <source>
        <dbReference type="SAM" id="SignalP"/>
    </source>
</evidence>
<evidence type="ECO:0000313" key="3">
    <source>
        <dbReference type="EMBL" id="TDH62032.1"/>
    </source>
</evidence>
<dbReference type="RefSeq" id="WP_133289184.1">
    <property type="nucleotide sequence ID" value="NZ_SMSJ01000015.1"/>
</dbReference>
<reference evidence="3 4" key="1">
    <citation type="journal article" date="2016" name="J. Microbiol.">
        <title>Dankookia rubra gen. nov., sp. nov., an alphaproteobacterium isolated from sediment of a shallow stream.</title>
        <authorList>
            <person name="Kim W.H."/>
            <person name="Kim D.H."/>
            <person name="Kang K."/>
            <person name="Ahn T.Y."/>
        </authorList>
    </citation>
    <scope>NUCLEOTIDE SEQUENCE [LARGE SCALE GENOMIC DNA]</scope>
    <source>
        <strain evidence="3 4">JCM30602</strain>
    </source>
</reference>
<protein>
    <submittedName>
        <fullName evidence="3">Uncharacterized protein</fullName>
    </submittedName>
</protein>
<feature type="compositionally biased region" description="Low complexity" evidence="1">
    <location>
        <begin position="42"/>
        <end position="54"/>
    </location>
</feature>
<feature type="compositionally biased region" description="Low complexity" evidence="1">
    <location>
        <begin position="19"/>
        <end position="34"/>
    </location>
</feature>